<comment type="caution">
    <text evidence="2">The sequence shown here is derived from an EMBL/GenBank/DDBJ whole genome shotgun (WGS) entry which is preliminary data.</text>
</comment>
<evidence type="ECO:0000313" key="3">
    <source>
        <dbReference type="Proteomes" id="UP001043456"/>
    </source>
</evidence>
<reference evidence="2 3" key="1">
    <citation type="submission" date="2018-10" db="EMBL/GenBank/DDBJ databases">
        <title>Pan-genome distribution and transcriptional activeness of fungal secondary metabolism genes in Aspergillus section Fumigati.</title>
        <authorList>
            <person name="Takahashi H."/>
            <person name="Umemura M."/>
            <person name="Ninomiya A."/>
            <person name="Kusuya Y."/>
            <person name="Urayama S."/>
            <person name="Shimizu M."/>
            <person name="Watanabe A."/>
            <person name="Kamei K."/>
            <person name="Yaguchi T."/>
            <person name="Hagiwara D."/>
        </authorList>
    </citation>
    <scope>NUCLEOTIDE SEQUENCE [LARGE SCALE GENOMIC DNA]</scope>
    <source>
        <strain evidence="2 3">IFM 55266</strain>
    </source>
</reference>
<proteinExistence type="predicted"/>
<organism evidence="2 3">
    <name type="scientific">Aspergillus pseudoviridinutans</name>
    <dbReference type="NCBI Taxonomy" id="1517512"/>
    <lineage>
        <taxon>Eukaryota</taxon>
        <taxon>Fungi</taxon>
        <taxon>Dikarya</taxon>
        <taxon>Ascomycota</taxon>
        <taxon>Pezizomycotina</taxon>
        <taxon>Eurotiomycetes</taxon>
        <taxon>Eurotiomycetidae</taxon>
        <taxon>Eurotiales</taxon>
        <taxon>Aspergillaceae</taxon>
        <taxon>Aspergillus</taxon>
        <taxon>Aspergillus subgen. Fumigati</taxon>
    </lineage>
</organism>
<gene>
    <name evidence="2" type="ORF">Asppvi_009937</name>
</gene>
<evidence type="ECO:0000313" key="2">
    <source>
        <dbReference type="EMBL" id="GIJ90972.1"/>
    </source>
</evidence>
<name>A0A9P3BGX7_9EURO</name>
<dbReference type="EMBL" id="BHVY01000007">
    <property type="protein sequence ID" value="GIJ90972.1"/>
    <property type="molecule type" value="Genomic_DNA"/>
</dbReference>
<feature type="region of interest" description="Disordered" evidence="1">
    <location>
        <begin position="1"/>
        <end position="26"/>
    </location>
</feature>
<dbReference type="RefSeq" id="XP_043161718.1">
    <property type="nucleotide sequence ID" value="XM_043305783.1"/>
</dbReference>
<evidence type="ECO:0000256" key="1">
    <source>
        <dbReference type="SAM" id="MobiDB-lite"/>
    </source>
</evidence>
<accession>A0A9P3BGX7</accession>
<sequence>MKSQNGVTKLRAASLTTSGTVSSVPNTRLAGHMHLVSSTMTPQDAVRSSMPLVPPGQYWDGAECIVDVARQRCAPGFTYDEGTGACE</sequence>
<keyword evidence="3" id="KW-1185">Reference proteome</keyword>
<protein>
    <submittedName>
        <fullName evidence="2">Uncharacterized protein</fullName>
    </submittedName>
</protein>
<dbReference type="Proteomes" id="UP001043456">
    <property type="component" value="Unassembled WGS sequence"/>
</dbReference>
<dbReference type="OrthoDB" id="7250310at2759"/>
<feature type="compositionally biased region" description="Polar residues" evidence="1">
    <location>
        <begin position="14"/>
        <end position="26"/>
    </location>
</feature>
<dbReference type="GeneID" id="67008547"/>
<dbReference type="AlphaFoldDB" id="A0A9P3BGX7"/>